<proteinExistence type="predicted"/>
<dbReference type="EMBL" id="PFEQ01000014">
    <property type="protein sequence ID" value="PJE73862.1"/>
    <property type="molecule type" value="Genomic_DNA"/>
</dbReference>
<dbReference type="InterPro" id="IPR016181">
    <property type="entry name" value="Acyl_CoA_acyltransferase"/>
</dbReference>
<name>A0A2M8LB67_9BACT</name>
<gene>
    <name evidence="1" type="ORF">COV01_03410</name>
</gene>
<protein>
    <recommendedName>
        <fullName evidence="3">N-end rule aminoacyl transferase C-terminal domain-containing protein</fullName>
    </recommendedName>
</protein>
<evidence type="ECO:0000313" key="2">
    <source>
        <dbReference type="Proteomes" id="UP000228700"/>
    </source>
</evidence>
<accession>A0A2M8LB67</accession>
<organism evidence="1 2">
    <name type="scientific">Candidatus Taylorbacteria bacterium CG10_big_fil_rev_8_21_14_0_10_41_48</name>
    <dbReference type="NCBI Taxonomy" id="1975024"/>
    <lineage>
        <taxon>Bacteria</taxon>
        <taxon>Candidatus Tayloriibacteriota</taxon>
    </lineage>
</organism>
<dbReference type="SUPFAM" id="SSF55729">
    <property type="entry name" value="Acyl-CoA N-acyltransferases (Nat)"/>
    <property type="match status" value="1"/>
</dbReference>
<dbReference type="Proteomes" id="UP000228700">
    <property type="component" value="Unassembled WGS sequence"/>
</dbReference>
<evidence type="ECO:0000313" key="1">
    <source>
        <dbReference type="EMBL" id="PJE73862.1"/>
    </source>
</evidence>
<reference evidence="2" key="1">
    <citation type="submission" date="2017-09" db="EMBL/GenBank/DDBJ databases">
        <title>Depth-based differentiation of microbial function through sediment-hosted aquifers and enrichment of novel symbionts in the deep terrestrial subsurface.</title>
        <authorList>
            <person name="Probst A.J."/>
            <person name="Ladd B."/>
            <person name="Jarett J.K."/>
            <person name="Geller-Mcgrath D.E."/>
            <person name="Sieber C.M.K."/>
            <person name="Emerson J.B."/>
            <person name="Anantharaman K."/>
            <person name="Thomas B.C."/>
            <person name="Malmstrom R."/>
            <person name="Stieglmeier M."/>
            <person name="Klingl A."/>
            <person name="Woyke T."/>
            <person name="Ryan C.M."/>
            <person name="Banfield J.F."/>
        </authorList>
    </citation>
    <scope>NUCLEOTIDE SEQUENCE [LARGE SCALE GENOMIC DNA]</scope>
</reference>
<comment type="caution">
    <text evidence="1">The sequence shown here is derived from an EMBL/GenBank/DDBJ whole genome shotgun (WGS) entry which is preliminary data.</text>
</comment>
<sequence length="220" mass="25615">MSDMSYLNWDTKIIGDISPDHIEGLYSAGYVFTRVGHGIMNKTRSFRVHLDTFELSSENRRILRKSEQIEMRREVIPYLDYDWKVGKMAKDFYHAHGADFSANKVKEIVTEPEKTNFTTLLVFKDKTTARDIGYAICYETENIIHYSYPFYKEEPSEPSRGLGMMTLMLIWSKKSGKSLAYLGSLQRPSDTYKLQFKGGEWFDGERWQTDTTALRTILKP</sequence>
<evidence type="ECO:0008006" key="3">
    <source>
        <dbReference type="Google" id="ProtNLM"/>
    </source>
</evidence>
<dbReference type="AlphaFoldDB" id="A0A2M8LB67"/>